<keyword evidence="4 9" id="KW-0862">Zinc</keyword>
<dbReference type="GO" id="GO:0046872">
    <property type="term" value="F:metal ion binding"/>
    <property type="evidence" value="ECO:0007669"/>
    <property type="project" value="UniProtKB-KW"/>
</dbReference>
<evidence type="ECO:0000256" key="2">
    <source>
        <dbReference type="ARBA" id="ARBA00022763"/>
    </source>
</evidence>
<dbReference type="FunFam" id="1.10.340.30:FF:000009">
    <property type="entry name" value="DNA-3-methyladenine glycosylase I"/>
    <property type="match status" value="1"/>
</dbReference>
<dbReference type="InterPro" id="IPR011257">
    <property type="entry name" value="DNA_glycosylase"/>
</dbReference>
<proteinExistence type="predicted"/>
<keyword evidence="11" id="KW-1185">Reference proteome</keyword>
<dbReference type="EMBL" id="RQTJ01000009">
    <property type="protein sequence ID" value="RRA95407.1"/>
    <property type="molecule type" value="Genomic_DNA"/>
</dbReference>
<dbReference type="InterPro" id="IPR005019">
    <property type="entry name" value="Adenine_glyco"/>
</dbReference>
<dbReference type="OrthoDB" id="9807664at2"/>
<dbReference type="InterPro" id="IPR004597">
    <property type="entry name" value="Tag"/>
</dbReference>
<dbReference type="SUPFAM" id="SSF48150">
    <property type="entry name" value="DNA-glycosylase"/>
    <property type="match status" value="1"/>
</dbReference>
<evidence type="ECO:0000256" key="8">
    <source>
        <dbReference type="ARBA" id="ARBA00066766"/>
    </source>
</evidence>
<sequence>MEKIRCNWVSNDELYIKYHDEEWGKPVYDDKVLFEFLVLESFQAGLSWITILKKRENFRKAFDNFNDKKIVKYNDAKIEELLQNEGIIRHRGKIEATINNARVFQEIQKEFGSFSEYLWSYVNGKPIDNKLKSIKDAVAKTEISDALAKDLKKRGFKFMGSTTVYAFMQAVGMVNDHITSCFCYKKN</sequence>
<comment type="function">
    <text evidence="7">Hydrolysis of the deoxyribose N-glycosidic bond to excise 3-methyladenine from the damaged DNA polymer formed by alkylation lesions.</text>
</comment>
<evidence type="ECO:0000256" key="1">
    <source>
        <dbReference type="ARBA" id="ARBA00022723"/>
    </source>
</evidence>
<dbReference type="Gene3D" id="1.10.340.30">
    <property type="entry name" value="Hypothetical protein, domain 2"/>
    <property type="match status" value="1"/>
</dbReference>
<dbReference type="NCBIfam" id="TIGR00624">
    <property type="entry name" value="tag"/>
    <property type="match status" value="1"/>
</dbReference>
<evidence type="ECO:0000256" key="4">
    <source>
        <dbReference type="ARBA" id="ARBA00022833"/>
    </source>
</evidence>
<dbReference type="AlphaFoldDB" id="A0A3P1B2L7"/>
<comment type="caution">
    <text evidence="10">The sequence shown here is derived from an EMBL/GenBank/DDBJ whole genome shotgun (WGS) entry which is preliminary data.</text>
</comment>
<dbReference type="InterPro" id="IPR052891">
    <property type="entry name" value="DNA-3mA_glycosylase"/>
</dbReference>
<accession>A0A3P1B2L7</accession>
<keyword evidence="2" id="KW-0227">DNA damage</keyword>
<evidence type="ECO:0000256" key="7">
    <source>
        <dbReference type="ARBA" id="ARBA00057608"/>
    </source>
</evidence>
<dbReference type="EC" id="3.2.2.20" evidence="8"/>
<feature type="binding site" evidence="9">
    <location>
        <position position="6"/>
    </location>
    <ligand>
        <name>Zn(2+)</name>
        <dbReference type="ChEBI" id="CHEBI:29105"/>
    </ligand>
</feature>
<feature type="binding site" evidence="9">
    <location>
        <position position="181"/>
    </location>
    <ligand>
        <name>Zn(2+)</name>
        <dbReference type="ChEBI" id="CHEBI:29105"/>
    </ligand>
</feature>
<keyword evidence="5" id="KW-0234">DNA repair</keyword>
<feature type="binding site" evidence="9">
    <location>
        <position position="177"/>
    </location>
    <ligand>
        <name>Zn(2+)</name>
        <dbReference type="ChEBI" id="CHEBI:29105"/>
    </ligand>
</feature>
<name>A0A3P1B2L7_9FLAO</name>
<keyword evidence="1 9" id="KW-0479">Metal-binding</keyword>
<protein>
    <recommendedName>
        <fullName evidence="8">DNA-3-methyladenine glycosylase I</fullName>
        <ecNumber evidence="8">3.2.2.20</ecNumber>
    </recommendedName>
</protein>
<dbReference type="GO" id="GO:0008725">
    <property type="term" value="F:DNA-3-methyladenine glycosylase activity"/>
    <property type="evidence" value="ECO:0007669"/>
    <property type="project" value="UniProtKB-EC"/>
</dbReference>
<evidence type="ECO:0000256" key="5">
    <source>
        <dbReference type="ARBA" id="ARBA00023204"/>
    </source>
</evidence>
<dbReference type="PANTHER" id="PTHR30037">
    <property type="entry name" value="DNA-3-METHYLADENINE GLYCOSYLASE 1"/>
    <property type="match status" value="1"/>
</dbReference>
<gene>
    <name evidence="10" type="ORF">EG242_06005</name>
</gene>
<organism evidence="10 11">
    <name type="scientific">Paenimyroides viscosum</name>
    <dbReference type="NCBI Taxonomy" id="2488729"/>
    <lineage>
        <taxon>Bacteria</taxon>
        <taxon>Pseudomonadati</taxon>
        <taxon>Bacteroidota</taxon>
        <taxon>Flavobacteriia</taxon>
        <taxon>Flavobacteriales</taxon>
        <taxon>Flavobacteriaceae</taxon>
        <taxon>Paenimyroides</taxon>
    </lineage>
</organism>
<reference evidence="10 11" key="1">
    <citation type="submission" date="2018-11" db="EMBL/GenBank/DDBJ databases">
        <title>Flavobacterium sp. nov., YIM 102796 draft genome.</title>
        <authorList>
            <person name="Li G."/>
            <person name="Jiang Y."/>
        </authorList>
    </citation>
    <scope>NUCLEOTIDE SEQUENCE [LARGE SCALE GENOMIC DNA]</scope>
    <source>
        <strain evidence="10 11">YIM 102796</strain>
    </source>
</reference>
<dbReference type="GO" id="GO:0006284">
    <property type="term" value="P:base-excision repair"/>
    <property type="evidence" value="ECO:0007669"/>
    <property type="project" value="InterPro"/>
</dbReference>
<feature type="binding site" evidence="9">
    <location>
        <position position="19"/>
    </location>
    <ligand>
        <name>Zn(2+)</name>
        <dbReference type="ChEBI" id="CHEBI:29105"/>
    </ligand>
</feature>
<dbReference type="RefSeq" id="WP_124898993.1">
    <property type="nucleotide sequence ID" value="NZ_RQTJ01000009.1"/>
</dbReference>
<dbReference type="PANTHER" id="PTHR30037:SF4">
    <property type="entry name" value="DNA-3-METHYLADENINE GLYCOSYLASE I"/>
    <property type="match status" value="1"/>
</dbReference>
<dbReference type="Proteomes" id="UP000268372">
    <property type="component" value="Unassembled WGS sequence"/>
</dbReference>
<evidence type="ECO:0000313" key="11">
    <source>
        <dbReference type="Proteomes" id="UP000268372"/>
    </source>
</evidence>
<evidence type="ECO:0000256" key="9">
    <source>
        <dbReference type="PIRSR" id="PIRSR604597-1"/>
    </source>
</evidence>
<evidence type="ECO:0000256" key="6">
    <source>
        <dbReference type="ARBA" id="ARBA00052558"/>
    </source>
</evidence>
<dbReference type="Pfam" id="PF03352">
    <property type="entry name" value="Adenine_glyco"/>
    <property type="match status" value="1"/>
</dbReference>
<comment type="catalytic activity">
    <reaction evidence="6">
        <text>Hydrolysis of alkylated DNA, releasing 3-methyladenine.</text>
        <dbReference type="EC" id="3.2.2.20"/>
    </reaction>
</comment>
<evidence type="ECO:0000256" key="3">
    <source>
        <dbReference type="ARBA" id="ARBA00022801"/>
    </source>
</evidence>
<keyword evidence="3" id="KW-0378">Hydrolase</keyword>
<evidence type="ECO:0000313" key="10">
    <source>
        <dbReference type="EMBL" id="RRA95407.1"/>
    </source>
</evidence>